<reference evidence="3 4" key="1">
    <citation type="submission" date="2016-10" db="EMBL/GenBank/DDBJ databases">
        <authorList>
            <person name="de Groot N.N."/>
        </authorList>
    </citation>
    <scope>NUCLEOTIDE SEQUENCE [LARGE SCALE GENOMIC DNA]</scope>
    <source>
        <strain evidence="3 4">CGMCC 1.10959</strain>
    </source>
</reference>
<proteinExistence type="predicted"/>
<dbReference type="InterPro" id="IPR022472">
    <property type="entry name" value="VPLPA-CTERM"/>
</dbReference>
<dbReference type="NCBIfam" id="TIGR03370">
    <property type="entry name" value="VPLPA-CTERM"/>
    <property type="match status" value="1"/>
</dbReference>
<name>A0A1I6YKI7_9RHOB</name>
<dbReference type="Proteomes" id="UP000182466">
    <property type="component" value="Unassembled WGS sequence"/>
</dbReference>
<dbReference type="eggNOG" id="ENOG5033M9H">
    <property type="taxonomic scope" value="Bacteria"/>
</dbReference>
<dbReference type="EMBL" id="FPAW01000002">
    <property type="protein sequence ID" value="SFT51019.1"/>
    <property type="molecule type" value="Genomic_DNA"/>
</dbReference>
<evidence type="ECO:0000256" key="1">
    <source>
        <dbReference type="SAM" id="Phobius"/>
    </source>
</evidence>
<evidence type="ECO:0000256" key="2">
    <source>
        <dbReference type="SAM" id="SignalP"/>
    </source>
</evidence>
<keyword evidence="1" id="KW-0812">Transmembrane</keyword>
<gene>
    <name evidence="3" type="ORF">SAMN05216236_102270</name>
</gene>
<feature type="chain" id="PRO_5010213400" evidence="2">
    <location>
        <begin position="25"/>
        <end position="206"/>
    </location>
</feature>
<accession>A0A1I6YKI7</accession>
<sequence>MKCLGLTTVFATIAALGLVGAAQAATVNGATSGLAGANTELAFDEVPLTTNDIVTDQFAAFGVTFSPNLVYYGNPAEYPNFTDPALGNFSPIVNPFFLDFTSNVTAATFAIVTNLGASTFTALLDGAEVESFSATTDLVSTANFFGFTDILFDQIRVDVGSNGVMFMDNLAFNAAPTVSVVPLPAGLPLLLGALGGFALLRRHRVT</sequence>
<evidence type="ECO:0000313" key="4">
    <source>
        <dbReference type="Proteomes" id="UP000182466"/>
    </source>
</evidence>
<keyword evidence="1" id="KW-0472">Membrane</keyword>
<feature type="signal peptide" evidence="2">
    <location>
        <begin position="1"/>
        <end position="24"/>
    </location>
</feature>
<dbReference type="AlphaFoldDB" id="A0A1I6YKI7"/>
<protein>
    <submittedName>
        <fullName evidence="3">VPLPA-CTERM protein sorting domain-containing protein</fullName>
    </submittedName>
</protein>
<feature type="transmembrane region" description="Helical" evidence="1">
    <location>
        <begin position="180"/>
        <end position="200"/>
    </location>
</feature>
<organism evidence="3 4">
    <name type="scientific">Sedimentitalea nanhaiensis</name>
    <dbReference type="NCBI Taxonomy" id="999627"/>
    <lineage>
        <taxon>Bacteria</taxon>
        <taxon>Pseudomonadati</taxon>
        <taxon>Pseudomonadota</taxon>
        <taxon>Alphaproteobacteria</taxon>
        <taxon>Rhodobacterales</taxon>
        <taxon>Paracoccaceae</taxon>
        <taxon>Sedimentitalea</taxon>
    </lineage>
</organism>
<evidence type="ECO:0000313" key="3">
    <source>
        <dbReference type="EMBL" id="SFT51019.1"/>
    </source>
</evidence>
<keyword evidence="2" id="KW-0732">Signal</keyword>
<keyword evidence="4" id="KW-1185">Reference proteome</keyword>
<keyword evidence="1" id="KW-1133">Transmembrane helix</keyword>